<dbReference type="AlphaFoldDB" id="A0A9W6XBL2"/>
<organism evidence="3 4">
    <name type="scientific">Phytophthora fragariaefolia</name>
    <dbReference type="NCBI Taxonomy" id="1490495"/>
    <lineage>
        <taxon>Eukaryota</taxon>
        <taxon>Sar</taxon>
        <taxon>Stramenopiles</taxon>
        <taxon>Oomycota</taxon>
        <taxon>Peronosporomycetes</taxon>
        <taxon>Peronosporales</taxon>
        <taxon>Peronosporaceae</taxon>
        <taxon>Phytophthora</taxon>
    </lineage>
</organism>
<dbReference type="Gene3D" id="2.40.70.10">
    <property type="entry name" value="Acid Proteases"/>
    <property type="match status" value="1"/>
</dbReference>
<dbReference type="SUPFAM" id="SSF50630">
    <property type="entry name" value="Acid proteases"/>
    <property type="match status" value="1"/>
</dbReference>
<proteinExistence type="predicted"/>
<evidence type="ECO:0000259" key="2">
    <source>
        <dbReference type="Pfam" id="PF03732"/>
    </source>
</evidence>
<accession>A0A9W6XBL2</accession>
<sequence length="639" mass="69734">MSVPTFDGKDCDSLVFWVREIEIALSAGQIYDARAQVAFALSNLGGRARAWAMARETATPGYFTSWSFMEQGLRSTFHLANVAYRYRSNFLRCQQDKRSLQDYAMELHNLEAAMAGVPLSEDVKVTVFMAGVRAGPVRTELFRRQPKTFNEAVHIAMSEDHCVRSAQGHTPHVEANEDPTPTEISLAESARPQRTQRAGGRCFGFPGTTLLCLSVAAARSNLVVVTASVKGYPESMTVLIDSGASFNFATKASVARNNTLYASALEASKSNTTVSVRLATGSIMSTHKVTIPLNVKFDDFDSVEPFIVLDMDDRYDLIAGMPWLAKHEPWIDWRSRTIGASHNPLADRALVGHVPSSSRGGFVHEHHVPRDKRQFAGSSEVLELPMASPPRAREPMVDDGEDPQDHNTSPMGRQGSAVCNRVALVQGAVTTQGADAAAPRTGRGGVVASELPLRKALWLVQLARRKALELVFAQPQVAEQGLPLARPSGVTNYADSAAEDRVPQVLDIFTGEPKVGEVLTPLPTVPELLELEELSYVELLDSLKAGELAEVVLLRPEGDSLELNSSSVMGAEVLEDERTSRRQTRYGAALLKGPSDPYHPLLKEFSDVVSDNPPSVLPPDRGVRHEIELVPGTKYCTTR</sequence>
<comment type="caution">
    <text evidence="3">The sequence shown here is derived from an EMBL/GenBank/DDBJ whole genome shotgun (WGS) entry which is preliminary data.</text>
</comment>
<dbReference type="Proteomes" id="UP001165121">
    <property type="component" value="Unassembled WGS sequence"/>
</dbReference>
<dbReference type="Pfam" id="PF08284">
    <property type="entry name" value="RVP_2"/>
    <property type="match status" value="1"/>
</dbReference>
<gene>
    <name evidence="3" type="ORF">Pfra01_000926000</name>
</gene>
<dbReference type="Pfam" id="PF03732">
    <property type="entry name" value="Retrotrans_gag"/>
    <property type="match status" value="1"/>
</dbReference>
<evidence type="ECO:0000256" key="1">
    <source>
        <dbReference type="SAM" id="MobiDB-lite"/>
    </source>
</evidence>
<dbReference type="PANTHER" id="PTHR15503">
    <property type="entry name" value="LDOC1 RELATED"/>
    <property type="match status" value="1"/>
</dbReference>
<dbReference type="CDD" id="cd00303">
    <property type="entry name" value="retropepsin_like"/>
    <property type="match status" value="1"/>
</dbReference>
<feature type="region of interest" description="Disordered" evidence="1">
    <location>
        <begin position="361"/>
        <end position="380"/>
    </location>
</feature>
<dbReference type="InterPro" id="IPR005162">
    <property type="entry name" value="Retrotrans_gag_dom"/>
</dbReference>
<dbReference type="EMBL" id="BSXT01000859">
    <property type="protein sequence ID" value="GMF35222.1"/>
    <property type="molecule type" value="Genomic_DNA"/>
</dbReference>
<dbReference type="InterPro" id="IPR032567">
    <property type="entry name" value="RTL1-rel"/>
</dbReference>
<protein>
    <submittedName>
        <fullName evidence="3">Unnamed protein product</fullName>
    </submittedName>
</protein>
<feature type="region of interest" description="Disordered" evidence="1">
    <location>
        <begin position="386"/>
        <end position="414"/>
    </location>
</feature>
<feature type="domain" description="Retrotransposon gag" evidence="2">
    <location>
        <begin position="39"/>
        <end position="133"/>
    </location>
</feature>
<feature type="compositionally biased region" description="Basic and acidic residues" evidence="1">
    <location>
        <begin position="362"/>
        <end position="374"/>
    </location>
</feature>
<dbReference type="OrthoDB" id="79194at2759"/>
<evidence type="ECO:0000313" key="4">
    <source>
        <dbReference type="Proteomes" id="UP001165121"/>
    </source>
</evidence>
<reference evidence="3" key="1">
    <citation type="submission" date="2023-04" db="EMBL/GenBank/DDBJ databases">
        <title>Phytophthora fragariaefolia NBRC 109709.</title>
        <authorList>
            <person name="Ichikawa N."/>
            <person name="Sato H."/>
            <person name="Tonouchi N."/>
        </authorList>
    </citation>
    <scope>NUCLEOTIDE SEQUENCE</scope>
    <source>
        <strain evidence="3">NBRC 109709</strain>
    </source>
</reference>
<dbReference type="InterPro" id="IPR021109">
    <property type="entry name" value="Peptidase_aspartic_dom_sf"/>
</dbReference>
<dbReference type="PANTHER" id="PTHR15503:SF22">
    <property type="entry name" value="TRANSPOSON TY3-I GAG POLYPROTEIN"/>
    <property type="match status" value="1"/>
</dbReference>
<keyword evidence="4" id="KW-1185">Reference proteome</keyword>
<name>A0A9W6XBL2_9STRA</name>
<evidence type="ECO:0000313" key="3">
    <source>
        <dbReference type="EMBL" id="GMF35222.1"/>
    </source>
</evidence>